<organism evidence="7 8">
    <name type="scientific">Pseudoalteromonas phenolica</name>
    <dbReference type="NCBI Taxonomy" id="161398"/>
    <lineage>
        <taxon>Bacteria</taxon>
        <taxon>Pseudomonadati</taxon>
        <taxon>Pseudomonadota</taxon>
        <taxon>Gammaproteobacteria</taxon>
        <taxon>Alteromonadales</taxon>
        <taxon>Pseudoalteromonadaceae</taxon>
        <taxon>Pseudoalteromonas</taxon>
    </lineage>
</organism>
<evidence type="ECO:0000256" key="2">
    <source>
        <dbReference type="ARBA" id="ARBA00022525"/>
    </source>
</evidence>
<comment type="subcellular location">
    <subcellularLocation>
        <location evidence="1">Secreted</location>
    </subcellularLocation>
</comment>
<dbReference type="PANTHER" id="PTHR34819">
    <property type="entry name" value="LARGE CYSTEINE-RICH PERIPLASMIC PROTEIN OMCB"/>
    <property type="match status" value="1"/>
</dbReference>
<dbReference type="GO" id="GO:0005576">
    <property type="term" value="C:extracellular region"/>
    <property type="evidence" value="ECO:0007669"/>
    <property type="project" value="UniProtKB-SubCell"/>
</dbReference>
<dbReference type="SUPFAM" id="SSF117074">
    <property type="entry name" value="Hypothetical protein PA1324"/>
    <property type="match status" value="5"/>
</dbReference>
<accession>A0A5R9Q0Z9</accession>
<feature type="chain" id="PRO_5024366598" description="DUF11 domain-containing protein" evidence="4">
    <location>
        <begin position="23"/>
        <end position="2338"/>
    </location>
</feature>
<dbReference type="InterPro" id="IPR001434">
    <property type="entry name" value="OmcB-like_DUF11"/>
</dbReference>
<name>A0A5R9Q0Z9_9GAMM</name>
<protein>
    <recommendedName>
        <fullName evidence="9">DUF11 domain-containing protein</fullName>
    </recommendedName>
</protein>
<evidence type="ECO:0008006" key="9">
    <source>
        <dbReference type="Google" id="ProtNLM"/>
    </source>
</evidence>
<reference evidence="7 8" key="1">
    <citation type="submission" date="2018-01" db="EMBL/GenBank/DDBJ databases">
        <title>Co-occurrence of chitin degradation, pigmentation and bioactivity in marine Pseudoalteromonas.</title>
        <authorList>
            <person name="Paulsen S."/>
            <person name="Gram L."/>
            <person name="Machado H."/>
        </authorList>
    </citation>
    <scope>NUCLEOTIDE SEQUENCE [LARGE SCALE GENOMIC DNA]</scope>
    <source>
        <strain evidence="7 8">S3663</strain>
    </source>
</reference>
<feature type="signal peptide" evidence="4">
    <location>
        <begin position="1"/>
        <end position="22"/>
    </location>
</feature>
<dbReference type="RefSeq" id="WP_138481419.1">
    <property type="nucleotide sequence ID" value="NZ_PPSW01000016.1"/>
</dbReference>
<keyword evidence="2" id="KW-0964">Secreted</keyword>
<feature type="domain" description="DUF11" evidence="5">
    <location>
        <begin position="978"/>
        <end position="1109"/>
    </location>
</feature>
<evidence type="ECO:0000313" key="7">
    <source>
        <dbReference type="EMBL" id="TLX46801.1"/>
    </source>
</evidence>
<feature type="non-terminal residue" evidence="7">
    <location>
        <position position="2338"/>
    </location>
</feature>
<keyword evidence="3 4" id="KW-0732">Signal</keyword>
<dbReference type="Pfam" id="PF01345">
    <property type="entry name" value="DUF11"/>
    <property type="match status" value="7"/>
</dbReference>
<comment type="caution">
    <text evidence="7">The sequence shown here is derived from an EMBL/GenBank/DDBJ whole genome shotgun (WGS) entry which is preliminary data.</text>
</comment>
<dbReference type="Gene3D" id="2.60.40.10">
    <property type="entry name" value="Immunoglobulins"/>
    <property type="match status" value="8"/>
</dbReference>
<feature type="domain" description="SD-repeat containing protein B" evidence="6">
    <location>
        <begin position="1552"/>
        <end position="1653"/>
    </location>
</feature>
<dbReference type="OrthoDB" id="28717at2"/>
<dbReference type="InterPro" id="IPR047589">
    <property type="entry name" value="DUF11_rpt"/>
</dbReference>
<evidence type="ECO:0000259" key="5">
    <source>
        <dbReference type="Pfam" id="PF01345"/>
    </source>
</evidence>
<evidence type="ECO:0000259" key="6">
    <source>
        <dbReference type="Pfam" id="PF17210"/>
    </source>
</evidence>
<dbReference type="InterPro" id="IPR033764">
    <property type="entry name" value="Sdr_B"/>
</dbReference>
<feature type="domain" description="DUF11" evidence="5">
    <location>
        <begin position="414"/>
        <end position="527"/>
    </location>
</feature>
<dbReference type="Proteomes" id="UP000309186">
    <property type="component" value="Unassembled WGS sequence"/>
</dbReference>
<dbReference type="Pfam" id="PF17210">
    <property type="entry name" value="SdrD_B"/>
    <property type="match status" value="3"/>
</dbReference>
<feature type="domain" description="DUF11" evidence="5">
    <location>
        <begin position="155"/>
        <end position="274"/>
    </location>
</feature>
<sequence>MFSKLLKLMLLPLLLFASSVWAVDIQISTFEDIDTTVPRGGEVRYNIEFTNSEEDTAENVVVEFFIPETTNFVSSTSSCQVQAYLDAGKSRNKLRCEMGSIRGRTSGSLQITIITTAATGLTIEPSVRISADNEDPSKLLNNEETQNTSIVAGVDLAVTTLTSDPSDVYLNQTYQYRVQVKNNGPNDAANVVLKHTLPSFAQWSSGSSQTSGWSCSGANQVITCTRGALSSGQSASLSFASSVTQLGSGVVTASSAISSDTAELDSSNNSKTVNTRLKEHADLAVSVATKIPGYWGIDPNTAHSYEITVRNLGPSRALKPILTFTLKDGVTFQSVTPATGWSCSRSGQQVSCSATSLDINDSDVMVVRALSSQVKGQYVSTAKVATDSNGGSVDLNSRNNSANGTINVVIPQTLSVSKTIDGGRSSFVSGEQFTFKIAVTNSGDTKELVSLEDTLPNQVALISPLSSAVTSDDFNCSVSGQKVTCLPKVASIAKDQTKQVQLTVRAVSVGNSITNTATVTPKTGDAATGSVSFNVASSAAKLVLQKTSNLAWNNKNYMGQTFNYYLQVENTGAGAASNVALQDTLSDGYIPVSFISQRNVNGTWQTSSDWLCSIASPTLNCTASSIAAYTKTRVVLTVRAPYNNQLPRNTFSVGYGGNNFQTSYTGWGFQPINPVKLSVSKTKRAKDTKNTKLVAKGALIESIIKVKNNGEGATQGSLTLEDALKDGEQYVSASGSNWSCTHRDPLANGTGGIVSCVFSNKLQAGTQTNKVTITTRAVAEGTLTNIATAKDVGGSEVSAQKTKSITSSQTADLAISKTVDKTSLSAAESELNYTLTVSNLSGSNITGNDIKISSNTGKAAVLITDDFTATFKSKYDSQATAIRFPSTVTSSRGSQFSCQSKETGSFENTKTQILCHLVKNEVFAVDDQVQVPITVARPFVLTNGQVINEASVSSNTHLDLETANNTAQVASNVAAKFDVAVTQVSYAQNPVSTGDNAIMTIELANLGASKASGVELVHTFTKPAANTFTFVSSRFSRSGQSNACSFNSAVNKLTCNIGELASNEAQTVVVTVLPKSASNRMDWRLDGTSVISADNMQFDNLSSNNSKSQALLVKTRTANLKIENNDIEDPLGWYPSPRGFPGSLDNIVVYKVDLEYLTDNDGNTSVASGVGYDFQVTPKGVNQTLKFLCDSGANNTCSVSQARCSNTGQSFTGQTTFNCKGPENSSDSSLEEYELRENTAGNNAIYTRYMFFEVISRPSTTGEVAETLATIFSNEKDNVSANNSEAEKTSIRVAVDLSLTKEASVPQVAVGSEFEYIIKVSNAGPGDSAGNVVYDYLPTYLSLNGAVSTSKGVCTASRATAPSSSQVTDFIRCDIDLIAMNETPIEIRVPVKLNSMPSSEQVVNEAWIETKGFDTNKTNNRNSATTPVVKGIISGKVFFDLQNDGVFSSTTDNGLANIQILLNGNLDAGGSITQKSVMTNGSGEFSFTDLAPGTYTLTQPTQSALNQYLDGKDSRSGEILANSENSDLISNIRLTAGSSSLNHTFAERGAASVSGYVWVDENDNGFKEAAETSGIENVTLTLTGTDIHSKSVTLTTQTNAQGFYLIDGFTGGNYRLTQTQPSEYNDGLESEAGAVIENTRGTDVIQLGTVTNKAKLENRNFAELLKVQPASLSGRVFVDANENNMFDGAEAGIQNIVIQLTGTDHTGATVDKRETTDADGTYRFSDIQPSNASGYTLTQLSQDILVANYEDGAESIASSVVAQPSAGDSLSVNLASGQTLSEYNFAELTLSKEGIIAGYVYIDSNDDGIKASKEQALENVQFTLSGITISGKAISNVQVVSNASGRFEFTGLEPSNSEGYKVTQTPPQHYVDGLERFNRTEVAGSRSTDEITKITLTRKQNREDLYFAELIPPTNKKIVAKVLLDINQDGTFNVEDTWLQGVNVTLTGTNVFGQQLNITRATDQNGVVEFTELHPAKVAAQYTLTQAVVAEYADGKDYLNSIEVADHSVDKVVITTLNSTPTVLFTEKPKIGDRQVSGRVFLDTLQDGELEAAELDKALENISVTLTGKDKFGRAVSLTRTTDINGQYTFADLTEANADGYSVTATQSGLTNHLDGKEYLVVGANRTGSQTASNTVVVDLTANTRLATVDFTEQLGTIPYSISGRVFLDTLQDGELEAAELDKALENITVTLTGKDKFGRAVSLTRITDINGQYTFADLTEANKDGYSVTATQSGLTNHLDGKDYLVVGASRTESQTASNTVVVDLTANTRSATVDFTEQLEPESRSISGRVFLDTLQDGELEAVELDKALENITITLTGKDKFGRAVSLTRTTDVNG</sequence>
<dbReference type="InterPro" id="IPR013783">
    <property type="entry name" value="Ig-like_fold"/>
</dbReference>
<feature type="domain" description="SD-repeat containing protein B" evidence="6">
    <location>
        <begin position="1671"/>
        <end position="1779"/>
    </location>
</feature>
<dbReference type="NCBIfam" id="TIGR01451">
    <property type="entry name" value="B_ant_repeat"/>
    <property type="match status" value="4"/>
</dbReference>
<dbReference type="InterPro" id="IPR051172">
    <property type="entry name" value="Chlamydia_OmcB"/>
</dbReference>
<evidence type="ECO:0000256" key="4">
    <source>
        <dbReference type="SAM" id="SignalP"/>
    </source>
</evidence>
<feature type="domain" description="DUF11" evidence="5">
    <location>
        <begin position="34"/>
        <end position="145"/>
    </location>
</feature>
<evidence type="ECO:0000256" key="3">
    <source>
        <dbReference type="ARBA" id="ARBA00022729"/>
    </source>
</evidence>
<dbReference type="EMBL" id="PPSW01000016">
    <property type="protein sequence ID" value="TLX46801.1"/>
    <property type="molecule type" value="Genomic_DNA"/>
</dbReference>
<gene>
    <name evidence="7" type="ORF">C1E24_11075</name>
</gene>
<proteinExistence type="predicted"/>
<evidence type="ECO:0000313" key="8">
    <source>
        <dbReference type="Proteomes" id="UP000309186"/>
    </source>
</evidence>
<feature type="domain" description="DUF11" evidence="5">
    <location>
        <begin position="1296"/>
        <end position="1425"/>
    </location>
</feature>
<feature type="domain" description="DUF11" evidence="5">
    <location>
        <begin position="300"/>
        <end position="406"/>
    </location>
</feature>
<evidence type="ECO:0000256" key="1">
    <source>
        <dbReference type="ARBA" id="ARBA00004613"/>
    </source>
</evidence>
<feature type="domain" description="DUF11" evidence="5">
    <location>
        <begin position="552"/>
        <end position="642"/>
    </location>
</feature>
<feature type="domain" description="SD-repeat containing protein B" evidence="6">
    <location>
        <begin position="1797"/>
        <end position="1900"/>
    </location>
</feature>